<dbReference type="Pfam" id="PF06804">
    <property type="entry name" value="Lipoprotein_18"/>
    <property type="match status" value="1"/>
</dbReference>
<proteinExistence type="predicted"/>
<protein>
    <submittedName>
        <fullName evidence="2">Beta-barrel assembly machine subunit BamC</fullName>
    </submittedName>
</protein>
<accession>A0A369C5E7</accession>
<dbReference type="RefSeq" id="WP_114280313.1">
    <property type="nucleotide sequence ID" value="NZ_QPJY01000007.1"/>
</dbReference>
<dbReference type="AlphaFoldDB" id="A0A369C5E7"/>
<evidence type="ECO:0000256" key="1">
    <source>
        <dbReference type="SAM" id="SignalP"/>
    </source>
</evidence>
<feature type="signal peptide" evidence="1">
    <location>
        <begin position="1"/>
        <end position="32"/>
    </location>
</feature>
<dbReference type="OrthoDB" id="9772575at2"/>
<reference evidence="2 3" key="1">
    <citation type="submission" date="2018-07" db="EMBL/GenBank/DDBJ databases">
        <title>Genomic Encyclopedia of Type Strains, Phase IV (KMG-IV): sequencing the most valuable type-strain genomes for metagenomic binning, comparative biology and taxonomic classification.</title>
        <authorList>
            <person name="Goeker M."/>
        </authorList>
    </citation>
    <scope>NUCLEOTIDE SEQUENCE [LARGE SCALE GENOMIC DNA]</scope>
    <source>
        <strain evidence="2 3">DSM 26407</strain>
    </source>
</reference>
<dbReference type="EMBL" id="QPJY01000007">
    <property type="protein sequence ID" value="RCX28375.1"/>
    <property type="molecule type" value="Genomic_DNA"/>
</dbReference>
<organism evidence="2 3">
    <name type="scientific">Thioalbus denitrificans</name>
    <dbReference type="NCBI Taxonomy" id="547122"/>
    <lineage>
        <taxon>Bacteria</taxon>
        <taxon>Pseudomonadati</taxon>
        <taxon>Pseudomonadota</taxon>
        <taxon>Gammaproteobacteria</taxon>
        <taxon>Chromatiales</taxon>
        <taxon>Ectothiorhodospiraceae</taxon>
        <taxon>Thioalbus</taxon>
    </lineage>
</organism>
<dbReference type="Proteomes" id="UP000252707">
    <property type="component" value="Unassembled WGS sequence"/>
</dbReference>
<keyword evidence="3" id="KW-1185">Reference proteome</keyword>
<evidence type="ECO:0000313" key="3">
    <source>
        <dbReference type="Proteomes" id="UP000252707"/>
    </source>
</evidence>
<comment type="caution">
    <text evidence="2">The sequence shown here is derived from an EMBL/GenBank/DDBJ whole genome shotgun (WGS) entry which is preliminary data.</text>
</comment>
<sequence>MNTRLNKWVGPLAAAALALALSGCGSSFSVFGENGIVKDRGADYKQARTESSLEIPPDLSSSSIDDAMVVPDINPRSTATYSQYAAERSGPRAVQAQTAVLPENPNIRVVRDADRRWLVVDAAPEAVWPRIREFWLQAGFLLKIDDPQTGILETDWAENRADIPKGFIRDMLGKVFEQLYSSATRDKFRVRLERGQRDGTTEIYLTHFGVEEVVTGGATPASETGTVWKRRPREPELEAEMLNRLMVYLGTEERQARALLAAGQGQADRAQQPRAALSRGADGLAVLAMEDDFSRAWRRVGIALDRTGFTVDDRDRSRGVYYVRYNDPLADTKKKEGLLSKLAFWQDDETGTKGTSYLVRLVTGDGAGTRVVVLDEAGQPERSDTAYRILSLLEEQLK</sequence>
<dbReference type="Gene3D" id="3.30.310.170">
    <property type="entry name" value="Outer membrane protein assembly factor BamC"/>
    <property type="match status" value="1"/>
</dbReference>
<name>A0A369C5E7_9GAMM</name>
<gene>
    <name evidence="2" type="ORF">DFQ59_107121</name>
</gene>
<dbReference type="PROSITE" id="PS51257">
    <property type="entry name" value="PROKAR_LIPOPROTEIN"/>
    <property type="match status" value="1"/>
</dbReference>
<dbReference type="InterPro" id="IPR042268">
    <property type="entry name" value="BamC_C"/>
</dbReference>
<evidence type="ECO:0000313" key="2">
    <source>
        <dbReference type="EMBL" id="RCX28375.1"/>
    </source>
</evidence>
<keyword evidence="1" id="KW-0732">Signal</keyword>
<dbReference type="InterPro" id="IPR010653">
    <property type="entry name" value="NlpB/DapX"/>
</dbReference>
<feature type="chain" id="PRO_5016885694" evidence="1">
    <location>
        <begin position="33"/>
        <end position="398"/>
    </location>
</feature>